<dbReference type="GO" id="GO:0005829">
    <property type="term" value="C:cytosol"/>
    <property type="evidence" value="ECO:0007669"/>
    <property type="project" value="TreeGrafter"/>
</dbReference>
<accession>A0A7W9AHR0</accession>
<sequence length="295" mass="31887">MYFDEVARRGSIRRASDHLNIAASAVDRQILQLEQYIGAPLFERTTKGLILTAAGEILVETVRRTKRELSKAKSHIDDLQGLRRGEVSIVTVEGALAFIGKALAAFHRNYPAISHRVQVAPAATVADLVLANQFDVGLTFNPPNTHALRLEKTVLYKLGVAVIPGHPLTQVDVTIDECSKYPLIIPDGSLSLRAGIDAFWQRGIGTVPLAAFETSSFTLAKQLAYLGCGAALVTAIDVFDEVESGGLIFLPFVEEKAPLSNLSLIAASGRSLSIPSSLFIKHLSEVMMNQNEPSV</sequence>
<dbReference type="Proteomes" id="UP000549617">
    <property type="component" value="Unassembled WGS sequence"/>
</dbReference>
<dbReference type="PANTHER" id="PTHR30419:SF8">
    <property type="entry name" value="NITROGEN ASSIMILATION TRANSCRIPTIONAL ACTIVATOR-RELATED"/>
    <property type="match status" value="1"/>
</dbReference>
<dbReference type="SUPFAM" id="SSF53850">
    <property type="entry name" value="Periplasmic binding protein-like II"/>
    <property type="match status" value="1"/>
</dbReference>
<dbReference type="EMBL" id="JACIJC010000002">
    <property type="protein sequence ID" value="MBB5685721.1"/>
    <property type="molecule type" value="Genomic_DNA"/>
</dbReference>
<evidence type="ECO:0000259" key="5">
    <source>
        <dbReference type="PROSITE" id="PS50931"/>
    </source>
</evidence>
<organism evidence="6 7">
    <name type="scientific">Sphingobium boeckii</name>
    <dbReference type="NCBI Taxonomy" id="1082345"/>
    <lineage>
        <taxon>Bacteria</taxon>
        <taxon>Pseudomonadati</taxon>
        <taxon>Pseudomonadota</taxon>
        <taxon>Alphaproteobacteria</taxon>
        <taxon>Sphingomonadales</taxon>
        <taxon>Sphingomonadaceae</taxon>
        <taxon>Sphingobium</taxon>
    </lineage>
</organism>
<dbReference type="PANTHER" id="PTHR30419">
    <property type="entry name" value="HTH-TYPE TRANSCRIPTIONAL REGULATOR YBHD"/>
    <property type="match status" value="1"/>
</dbReference>
<dbReference type="GO" id="GO:0003700">
    <property type="term" value="F:DNA-binding transcription factor activity"/>
    <property type="evidence" value="ECO:0007669"/>
    <property type="project" value="InterPro"/>
</dbReference>
<keyword evidence="3 6" id="KW-0238">DNA-binding</keyword>
<dbReference type="GO" id="GO:0003677">
    <property type="term" value="F:DNA binding"/>
    <property type="evidence" value="ECO:0007669"/>
    <property type="project" value="UniProtKB-KW"/>
</dbReference>
<keyword evidence="2" id="KW-0805">Transcription regulation</keyword>
<dbReference type="AlphaFoldDB" id="A0A7W9AHR0"/>
<evidence type="ECO:0000313" key="7">
    <source>
        <dbReference type="Proteomes" id="UP000549617"/>
    </source>
</evidence>
<protein>
    <submittedName>
        <fullName evidence="6">DNA-binding transcriptional LysR family regulator</fullName>
    </submittedName>
</protein>
<dbReference type="Pfam" id="PF03466">
    <property type="entry name" value="LysR_substrate"/>
    <property type="match status" value="1"/>
</dbReference>
<dbReference type="SUPFAM" id="SSF46785">
    <property type="entry name" value="Winged helix' DNA-binding domain"/>
    <property type="match status" value="1"/>
</dbReference>
<evidence type="ECO:0000256" key="1">
    <source>
        <dbReference type="ARBA" id="ARBA00009437"/>
    </source>
</evidence>
<dbReference type="InterPro" id="IPR036390">
    <property type="entry name" value="WH_DNA-bd_sf"/>
</dbReference>
<dbReference type="Gene3D" id="3.40.190.290">
    <property type="match status" value="1"/>
</dbReference>
<dbReference type="InterPro" id="IPR050950">
    <property type="entry name" value="HTH-type_LysR_regulators"/>
</dbReference>
<dbReference type="InterPro" id="IPR000847">
    <property type="entry name" value="LysR_HTH_N"/>
</dbReference>
<reference evidence="6 7" key="1">
    <citation type="submission" date="2020-08" db="EMBL/GenBank/DDBJ databases">
        <title>Genomic Encyclopedia of Type Strains, Phase IV (KMG-IV): sequencing the most valuable type-strain genomes for metagenomic binning, comparative biology and taxonomic classification.</title>
        <authorList>
            <person name="Goeker M."/>
        </authorList>
    </citation>
    <scope>NUCLEOTIDE SEQUENCE [LARGE SCALE GENOMIC DNA]</scope>
    <source>
        <strain evidence="6 7">DSM 25079</strain>
    </source>
</reference>
<evidence type="ECO:0000256" key="3">
    <source>
        <dbReference type="ARBA" id="ARBA00023125"/>
    </source>
</evidence>
<evidence type="ECO:0000256" key="2">
    <source>
        <dbReference type="ARBA" id="ARBA00023015"/>
    </source>
</evidence>
<dbReference type="InterPro" id="IPR005119">
    <property type="entry name" value="LysR_subst-bd"/>
</dbReference>
<gene>
    <name evidence="6" type="ORF">FHS49_001729</name>
</gene>
<name>A0A7W9AHR0_9SPHN</name>
<proteinExistence type="inferred from homology"/>
<dbReference type="Pfam" id="PF00126">
    <property type="entry name" value="HTH_1"/>
    <property type="match status" value="1"/>
</dbReference>
<evidence type="ECO:0000256" key="4">
    <source>
        <dbReference type="ARBA" id="ARBA00023163"/>
    </source>
</evidence>
<comment type="caution">
    <text evidence="6">The sequence shown here is derived from an EMBL/GenBank/DDBJ whole genome shotgun (WGS) entry which is preliminary data.</text>
</comment>
<dbReference type="InterPro" id="IPR036388">
    <property type="entry name" value="WH-like_DNA-bd_sf"/>
</dbReference>
<feature type="domain" description="HTH lysR-type" evidence="5">
    <location>
        <begin position="1"/>
        <end position="52"/>
    </location>
</feature>
<dbReference type="PROSITE" id="PS50931">
    <property type="entry name" value="HTH_LYSR"/>
    <property type="match status" value="1"/>
</dbReference>
<dbReference type="Gene3D" id="1.10.10.10">
    <property type="entry name" value="Winged helix-like DNA-binding domain superfamily/Winged helix DNA-binding domain"/>
    <property type="match status" value="1"/>
</dbReference>
<keyword evidence="4" id="KW-0804">Transcription</keyword>
<keyword evidence="7" id="KW-1185">Reference proteome</keyword>
<comment type="similarity">
    <text evidence="1">Belongs to the LysR transcriptional regulatory family.</text>
</comment>
<evidence type="ECO:0000313" key="6">
    <source>
        <dbReference type="EMBL" id="MBB5685721.1"/>
    </source>
</evidence>